<dbReference type="EMBL" id="CAJNDS010002570">
    <property type="protein sequence ID" value="CAE7529795.1"/>
    <property type="molecule type" value="Genomic_DNA"/>
</dbReference>
<accession>A0A812TN26</accession>
<feature type="transmembrane region" description="Helical" evidence="1">
    <location>
        <begin position="385"/>
        <end position="408"/>
    </location>
</feature>
<reference evidence="2" key="1">
    <citation type="submission" date="2021-02" db="EMBL/GenBank/DDBJ databases">
        <authorList>
            <person name="Dougan E. K."/>
            <person name="Rhodes N."/>
            <person name="Thang M."/>
            <person name="Chan C."/>
        </authorList>
    </citation>
    <scope>NUCLEOTIDE SEQUENCE</scope>
</reference>
<organism evidence="2 3">
    <name type="scientific">Symbiodinium natans</name>
    <dbReference type="NCBI Taxonomy" id="878477"/>
    <lineage>
        <taxon>Eukaryota</taxon>
        <taxon>Sar</taxon>
        <taxon>Alveolata</taxon>
        <taxon>Dinophyceae</taxon>
        <taxon>Suessiales</taxon>
        <taxon>Symbiodiniaceae</taxon>
        <taxon>Symbiodinium</taxon>
    </lineage>
</organism>
<keyword evidence="3" id="KW-1185">Reference proteome</keyword>
<proteinExistence type="predicted"/>
<feature type="transmembrane region" description="Helical" evidence="1">
    <location>
        <begin position="145"/>
        <end position="173"/>
    </location>
</feature>
<dbReference type="Proteomes" id="UP000604046">
    <property type="component" value="Unassembled WGS sequence"/>
</dbReference>
<feature type="transmembrane region" description="Helical" evidence="1">
    <location>
        <begin position="338"/>
        <end position="359"/>
    </location>
</feature>
<comment type="caution">
    <text evidence="2">The sequence shown here is derived from an EMBL/GenBank/DDBJ whole genome shotgun (WGS) entry which is preliminary data.</text>
</comment>
<keyword evidence="1" id="KW-0812">Transmembrane</keyword>
<keyword evidence="1" id="KW-1133">Transmembrane helix</keyword>
<dbReference type="OrthoDB" id="10262936at2759"/>
<feature type="transmembrane region" description="Helical" evidence="1">
    <location>
        <begin position="104"/>
        <end position="125"/>
    </location>
</feature>
<sequence>MPRRRHSSDGFLSTNSVASINSVPLTRQVLVEFFENCWSVSCLALFILLYARLLLRVNLFSLAMAAYLFLAVVGLTMFGLGIRHGLMPLGEQVGTSLPQSAPKVLVFVTVFCLGILCTIAEPAIGTLEAAGQDTDEDRAPLLRRILAQPFILMLGVGVGVGCAAVFGCVRLLYDLSIKRCIFATVFPTLALTLFCVSEGGTFPEISGLAWDCGAVTTGPVTVPIVLALGIGIAGTSRDSTASVDEPSLSGFGIVTFASLFPVFSVWAIGWAFGGRSVTIDPFDDAFAPLIPPGKVGIGDVQPQVDVISACVEACRAVLPLAGFLLLVLLLLRERLQNFLVTLTGLLCCLVGMFLFTLGLDGGLVPLGAGAGAHLPNAVRFYGQTWGSLVLLGFGFLAGLLATFSEPALAALGKTVEQLSRGAYSKEKLVLSVALGVGFGISLGMAKVYFDLPLFMILLVGYLLCLVLTFLADEVIVCIAWDSAGVTTGPVTVPIVLAAGLALGKESTASEGFGLLSCASIGPILAVLISSLLAPSTTRRSSDPATTELRNLAFRSQAQSVFESSTFEGPATTF</sequence>
<gene>
    <name evidence="2" type="primary">umpB</name>
    <name evidence="2" type="ORF">SNAT2548_LOCUS29669</name>
</gene>
<evidence type="ECO:0000313" key="3">
    <source>
        <dbReference type="Proteomes" id="UP000604046"/>
    </source>
</evidence>
<evidence type="ECO:0000313" key="2">
    <source>
        <dbReference type="EMBL" id="CAE7529795.1"/>
    </source>
</evidence>
<feature type="transmembrane region" description="Helical" evidence="1">
    <location>
        <begin position="180"/>
        <end position="202"/>
    </location>
</feature>
<feature type="transmembrane region" description="Helical" evidence="1">
    <location>
        <begin position="451"/>
        <end position="471"/>
    </location>
</feature>
<evidence type="ECO:0000256" key="1">
    <source>
        <dbReference type="SAM" id="Phobius"/>
    </source>
</evidence>
<feature type="transmembrane region" description="Helical" evidence="1">
    <location>
        <begin position="248"/>
        <end position="272"/>
    </location>
</feature>
<feature type="transmembrane region" description="Helical" evidence="1">
    <location>
        <begin position="59"/>
        <end position="83"/>
    </location>
</feature>
<dbReference type="Pfam" id="PF07556">
    <property type="entry name" value="DUF1538"/>
    <property type="match status" value="2"/>
</dbReference>
<dbReference type="AlphaFoldDB" id="A0A812TN26"/>
<dbReference type="InterPro" id="IPR011435">
    <property type="entry name" value="UmpAB"/>
</dbReference>
<feature type="transmembrane region" description="Helical" evidence="1">
    <location>
        <begin position="214"/>
        <end position="236"/>
    </location>
</feature>
<feature type="transmembrane region" description="Helical" evidence="1">
    <location>
        <begin position="512"/>
        <end position="533"/>
    </location>
</feature>
<feature type="transmembrane region" description="Helical" evidence="1">
    <location>
        <begin position="428"/>
        <end position="445"/>
    </location>
</feature>
<feature type="transmembrane region" description="Helical" evidence="1">
    <location>
        <begin position="478"/>
        <end position="500"/>
    </location>
</feature>
<name>A0A812TN26_9DINO</name>
<feature type="transmembrane region" description="Helical" evidence="1">
    <location>
        <begin position="33"/>
        <end position="53"/>
    </location>
</feature>
<keyword evidence="1" id="KW-0472">Membrane</keyword>
<protein>
    <submittedName>
        <fullName evidence="2">UmpB protein</fullName>
    </submittedName>
</protein>
<feature type="transmembrane region" description="Helical" evidence="1">
    <location>
        <begin position="306"/>
        <end position="331"/>
    </location>
</feature>